<dbReference type="Proteomes" id="UP000664521">
    <property type="component" value="Unassembled WGS sequence"/>
</dbReference>
<feature type="compositionally biased region" description="Pro residues" evidence="4">
    <location>
        <begin position="731"/>
        <end position="742"/>
    </location>
</feature>
<name>A0A8H3F156_9LECA</name>
<feature type="compositionally biased region" description="Polar residues" evidence="4">
    <location>
        <begin position="857"/>
        <end position="889"/>
    </location>
</feature>
<feature type="compositionally biased region" description="Polar residues" evidence="4">
    <location>
        <begin position="117"/>
        <end position="128"/>
    </location>
</feature>
<feature type="domain" description="Fork-head" evidence="6">
    <location>
        <begin position="642"/>
        <end position="730"/>
    </location>
</feature>
<feature type="region of interest" description="Disordered" evidence="4">
    <location>
        <begin position="957"/>
        <end position="1076"/>
    </location>
</feature>
<evidence type="ECO:0000256" key="3">
    <source>
        <dbReference type="PROSITE-ProRule" id="PRU00089"/>
    </source>
</evidence>
<dbReference type="SMART" id="SM00339">
    <property type="entry name" value="FH"/>
    <property type="match status" value="1"/>
</dbReference>
<dbReference type="GO" id="GO:0043565">
    <property type="term" value="F:sequence-specific DNA binding"/>
    <property type="evidence" value="ECO:0007669"/>
    <property type="project" value="InterPro"/>
</dbReference>
<dbReference type="GO" id="GO:0003700">
    <property type="term" value="F:DNA-binding transcription factor activity"/>
    <property type="evidence" value="ECO:0007669"/>
    <property type="project" value="InterPro"/>
</dbReference>
<comment type="caution">
    <text evidence="7">The sequence shown here is derived from an EMBL/GenBank/DDBJ whole genome shotgun (WGS) entry which is preliminary data.</text>
</comment>
<feature type="region of interest" description="Disordered" evidence="4">
    <location>
        <begin position="414"/>
        <end position="631"/>
    </location>
</feature>
<feature type="compositionally biased region" description="Basic and acidic residues" evidence="4">
    <location>
        <begin position="1039"/>
        <end position="1052"/>
    </location>
</feature>
<evidence type="ECO:0000256" key="4">
    <source>
        <dbReference type="SAM" id="MobiDB-lite"/>
    </source>
</evidence>
<feature type="domain" description="FHA" evidence="5">
    <location>
        <begin position="331"/>
        <end position="383"/>
    </location>
</feature>
<dbReference type="InterPro" id="IPR036388">
    <property type="entry name" value="WH-like_DNA-bd_sf"/>
</dbReference>
<feature type="region of interest" description="Disordered" evidence="4">
    <location>
        <begin position="755"/>
        <end position="890"/>
    </location>
</feature>
<feature type="compositionally biased region" description="Polar residues" evidence="4">
    <location>
        <begin position="808"/>
        <end position="834"/>
    </location>
</feature>
<dbReference type="InterPro" id="IPR008984">
    <property type="entry name" value="SMAD_FHA_dom_sf"/>
</dbReference>
<dbReference type="PROSITE" id="PS00657">
    <property type="entry name" value="FORK_HEAD_1"/>
    <property type="match status" value="1"/>
</dbReference>
<feature type="region of interest" description="Disordered" evidence="4">
    <location>
        <begin position="117"/>
        <end position="139"/>
    </location>
</feature>
<dbReference type="EMBL" id="CAJPDS010000015">
    <property type="protein sequence ID" value="CAF9915119.1"/>
    <property type="molecule type" value="Genomic_DNA"/>
</dbReference>
<proteinExistence type="predicted"/>
<feature type="compositionally biased region" description="Basic residues" evidence="4">
    <location>
        <begin position="573"/>
        <end position="582"/>
    </location>
</feature>
<feature type="DNA-binding region" description="Fork-head" evidence="3">
    <location>
        <begin position="642"/>
        <end position="730"/>
    </location>
</feature>
<feature type="compositionally biased region" description="Basic residues" evidence="4">
    <location>
        <begin position="480"/>
        <end position="494"/>
    </location>
</feature>
<protein>
    <recommendedName>
        <fullName evidence="9">Fork-head domain-containing protein</fullName>
    </recommendedName>
</protein>
<dbReference type="OrthoDB" id="5402974at2759"/>
<dbReference type="InterPro" id="IPR030456">
    <property type="entry name" value="TF_fork_head_CS_2"/>
</dbReference>
<dbReference type="InterPro" id="IPR018122">
    <property type="entry name" value="TF_fork_head_CS_1"/>
</dbReference>
<dbReference type="InterPro" id="IPR001766">
    <property type="entry name" value="Fork_head_dom"/>
</dbReference>
<feature type="region of interest" description="Disordered" evidence="4">
    <location>
        <begin position="1"/>
        <end position="31"/>
    </location>
</feature>
<keyword evidence="1 3" id="KW-0238">DNA-binding</keyword>
<feature type="region of interest" description="Disordered" evidence="4">
    <location>
        <begin position="723"/>
        <end position="742"/>
    </location>
</feature>
<keyword evidence="2 3" id="KW-0539">Nucleus</keyword>
<dbReference type="AlphaFoldDB" id="A0A8H3F156"/>
<evidence type="ECO:0000313" key="7">
    <source>
        <dbReference type="EMBL" id="CAF9915119.1"/>
    </source>
</evidence>
<dbReference type="InterPro" id="IPR045178">
    <property type="entry name" value="Fhl1/FHA1"/>
</dbReference>
<dbReference type="GO" id="GO:0060962">
    <property type="term" value="P:regulation of ribosomal protein gene transcription by RNA polymerase II"/>
    <property type="evidence" value="ECO:0007669"/>
    <property type="project" value="InterPro"/>
</dbReference>
<organism evidence="7 8">
    <name type="scientific">Heterodermia speciosa</name>
    <dbReference type="NCBI Taxonomy" id="116794"/>
    <lineage>
        <taxon>Eukaryota</taxon>
        <taxon>Fungi</taxon>
        <taxon>Dikarya</taxon>
        <taxon>Ascomycota</taxon>
        <taxon>Pezizomycotina</taxon>
        <taxon>Lecanoromycetes</taxon>
        <taxon>OSLEUM clade</taxon>
        <taxon>Lecanoromycetidae</taxon>
        <taxon>Caliciales</taxon>
        <taxon>Physciaceae</taxon>
        <taxon>Heterodermia</taxon>
    </lineage>
</organism>
<dbReference type="Gene3D" id="1.10.10.10">
    <property type="entry name" value="Winged helix-like DNA-binding domain superfamily/Winged helix DNA-binding domain"/>
    <property type="match status" value="1"/>
</dbReference>
<feature type="compositionally biased region" description="Basic and acidic residues" evidence="4">
    <location>
        <begin position="1002"/>
        <end position="1029"/>
    </location>
</feature>
<feature type="compositionally biased region" description="Pro residues" evidence="4">
    <location>
        <begin position="789"/>
        <end position="799"/>
    </location>
</feature>
<sequence length="1076" mass="116124">MAGMEQEPGSEDRTSAENGTPPLDMLDTPAKEATNVLRRLYAESTTPFVGDVAMDLGEGQPFAEGSSIYPSEAQYRMDLNGLSATDAGKGTIEKTLAQGSKSDLDQYQKHIYTPRSTRSMTQPAQSYNADPELEEPPMTDAALSAEESDVPQIQAFAKLEFDDGEFYMNTYSVELGRDLQSARQAAEKVSLPARRAGSKRRKRSASSGDASHIPRKVKREHNRSHPSSVVSERGGIIAVDHSDAESLGGYHSKKPASTSSSSQQMSRKSSMLFAPHHTDYQSLAMASLMGPDALRHYDSSNPPLPAPEACPLIPIHPPVKRLSSLDGLATVPDGLNAGLVAESVGTHQTISRKHVKIAFNFEKHLFEVHILGRNGAFVDEEYCCRGDVRPLTNGSSMQIGNVSVKFLLPEVAPGETGAERNSNPNYASGMSGTSADYEEMSSVASDGGVHGNGHQASEDEEDSDTGKTSAQTSPEQKASSKAKSKGLRSKKGKLAGKVPKAEAASAPKRKGPGRPPKNGVMSKREMGLLAKQAKEEAKAAKKEADGELASGKAKTVKSSNEKPQETPSVQPNGKRKYTKRKSKVDPPQEPSETRESTEHTQSVAPEQIVPPKPPKEKKPLKPPRSPSPFIDRNSLSEEQLAKPTQSYVVLIHEALSESEKGPMSLNQIYRAIAYKYPYFKFVVTTVGWQSSIRHNLLQHEAFEKIEREGKGWMWGLKPGVSIEKEKKRRATPPPPQSHPYYPPAHMMQHQYGYYPGVPVPPPNGQAPYHPHYGPPPNGIPQYAGYPQGYYPPPPRPNGLPLPLLNAASENTSNYQSPYDSAATTEPPQPNNQRPATPPQQPNSSSHHLPEQPDVLSATPNHQLDPTQPNQSRHPPLSSSETPANMTPESRQAVDRFKSVLMSSMPDKAFGELLITSAISRVFGSQQHSSLPGRGAGIAEDPQEVMVMQALKNMIPSVVPKKDLPKPQNDAAGDIKSEPPSTDGGFTPGAIARGLLGEGGSEAETKEDGQKSSRETPPKAETSEAEHGDEVYSQEAMSSDPEKGDGTDAEEVKTSSAKDGTQSPESTAEIPAPSATS</sequence>
<evidence type="ECO:0000259" key="6">
    <source>
        <dbReference type="PROSITE" id="PS50039"/>
    </source>
</evidence>
<feature type="compositionally biased region" description="Basic residues" evidence="4">
    <location>
        <begin position="213"/>
        <end position="224"/>
    </location>
</feature>
<feature type="compositionally biased region" description="Polar residues" evidence="4">
    <location>
        <begin position="466"/>
        <end position="476"/>
    </location>
</feature>
<feature type="region of interest" description="Disordered" evidence="4">
    <location>
        <begin position="186"/>
        <end position="269"/>
    </location>
</feature>
<dbReference type="PROSITE" id="PS50039">
    <property type="entry name" value="FORK_HEAD_3"/>
    <property type="match status" value="1"/>
</dbReference>
<dbReference type="InterPro" id="IPR000253">
    <property type="entry name" value="FHA_dom"/>
</dbReference>
<feature type="compositionally biased region" description="Low complexity" evidence="4">
    <location>
        <begin position="779"/>
        <end position="788"/>
    </location>
</feature>
<dbReference type="Pfam" id="PF00250">
    <property type="entry name" value="Forkhead"/>
    <property type="match status" value="1"/>
</dbReference>
<dbReference type="PRINTS" id="PR00053">
    <property type="entry name" value="FORKHEAD"/>
</dbReference>
<evidence type="ECO:0000256" key="2">
    <source>
        <dbReference type="ARBA" id="ARBA00023242"/>
    </source>
</evidence>
<evidence type="ECO:0000256" key="1">
    <source>
        <dbReference type="ARBA" id="ARBA00023125"/>
    </source>
</evidence>
<feature type="compositionally biased region" description="Low complexity" evidence="4">
    <location>
        <begin position="255"/>
        <end position="269"/>
    </location>
</feature>
<accession>A0A8H3F156</accession>
<feature type="compositionally biased region" description="Basic and acidic residues" evidence="4">
    <location>
        <begin position="583"/>
        <end position="598"/>
    </location>
</feature>
<dbReference type="PROSITE" id="PS50006">
    <property type="entry name" value="FHA_DOMAIN"/>
    <property type="match status" value="1"/>
</dbReference>
<feature type="compositionally biased region" description="Polar residues" evidence="4">
    <location>
        <begin position="1053"/>
        <end position="1065"/>
    </location>
</feature>
<dbReference type="Gene3D" id="2.60.200.20">
    <property type="match status" value="1"/>
</dbReference>
<dbReference type="CDD" id="cd00059">
    <property type="entry name" value="FH_FOX"/>
    <property type="match status" value="1"/>
</dbReference>
<reference evidence="7" key="1">
    <citation type="submission" date="2021-03" db="EMBL/GenBank/DDBJ databases">
        <authorList>
            <person name="Tagirdzhanova G."/>
        </authorList>
    </citation>
    <scope>NUCLEOTIDE SEQUENCE</scope>
</reference>
<feature type="compositionally biased region" description="Polar residues" evidence="4">
    <location>
        <begin position="419"/>
        <end position="434"/>
    </location>
</feature>
<dbReference type="SUPFAM" id="SSF49879">
    <property type="entry name" value="SMAD/FHA domain"/>
    <property type="match status" value="1"/>
</dbReference>
<keyword evidence="8" id="KW-1185">Reference proteome</keyword>
<feature type="compositionally biased region" description="Basic and acidic residues" evidence="4">
    <location>
        <begin position="522"/>
        <end position="545"/>
    </location>
</feature>
<comment type="subcellular location">
    <subcellularLocation>
        <location evidence="3">Nucleus</location>
    </subcellularLocation>
</comment>
<dbReference type="InterPro" id="IPR036390">
    <property type="entry name" value="WH_DNA-bd_sf"/>
</dbReference>
<gene>
    <name evidence="7" type="ORF">HETSPECPRED_002305</name>
</gene>
<dbReference type="PANTHER" id="PTHR21712:SF29">
    <property type="entry name" value="PRE-RRNA-PROCESSING PROTEIN FHL1"/>
    <property type="match status" value="1"/>
</dbReference>
<evidence type="ECO:0000313" key="8">
    <source>
        <dbReference type="Proteomes" id="UP000664521"/>
    </source>
</evidence>
<evidence type="ECO:0000259" key="5">
    <source>
        <dbReference type="PROSITE" id="PS50006"/>
    </source>
</evidence>
<dbReference type="PROSITE" id="PS00658">
    <property type="entry name" value="FORK_HEAD_2"/>
    <property type="match status" value="1"/>
</dbReference>
<dbReference type="SUPFAM" id="SSF46785">
    <property type="entry name" value="Winged helix' DNA-binding domain"/>
    <property type="match status" value="1"/>
</dbReference>
<evidence type="ECO:0008006" key="9">
    <source>
        <dbReference type="Google" id="ProtNLM"/>
    </source>
</evidence>
<dbReference type="PANTHER" id="PTHR21712">
    <property type="entry name" value="PRE-RRNA-PROCESSING PROTEIN FHL1"/>
    <property type="match status" value="1"/>
</dbReference>
<dbReference type="GO" id="GO:0005634">
    <property type="term" value="C:nucleus"/>
    <property type="evidence" value="ECO:0007669"/>
    <property type="project" value="UniProtKB-SubCell"/>
</dbReference>